<evidence type="ECO:0000313" key="2">
    <source>
        <dbReference type="EMBL" id="CAD9867325.1"/>
    </source>
</evidence>
<accession>A0A7S2V1B7</accession>
<feature type="signal peptide" evidence="1">
    <location>
        <begin position="1"/>
        <end position="30"/>
    </location>
</feature>
<protein>
    <submittedName>
        <fullName evidence="2">Uncharacterized protein</fullName>
    </submittedName>
</protein>
<gene>
    <name evidence="2" type="ORF">FJAP1339_LOCUS7998</name>
</gene>
<feature type="chain" id="PRO_5031052805" evidence="1">
    <location>
        <begin position="31"/>
        <end position="212"/>
    </location>
</feature>
<proteinExistence type="predicted"/>
<organism evidence="2">
    <name type="scientific">Fibrocapsa japonica</name>
    <dbReference type="NCBI Taxonomy" id="94617"/>
    <lineage>
        <taxon>Eukaryota</taxon>
        <taxon>Sar</taxon>
        <taxon>Stramenopiles</taxon>
        <taxon>Ochrophyta</taxon>
        <taxon>Raphidophyceae</taxon>
        <taxon>Chattonellales</taxon>
        <taxon>Chattonellaceae</taxon>
        <taxon>Fibrocapsa</taxon>
    </lineage>
</organism>
<reference evidence="2" key="1">
    <citation type="submission" date="2021-01" db="EMBL/GenBank/DDBJ databases">
        <authorList>
            <person name="Corre E."/>
            <person name="Pelletier E."/>
            <person name="Niang G."/>
            <person name="Scheremetjew M."/>
            <person name="Finn R."/>
            <person name="Kale V."/>
            <person name="Holt S."/>
            <person name="Cochrane G."/>
            <person name="Meng A."/>
            <person name="Brown T."/>
            <person name="Cohen L."/>
        </authorList>
    </citation>
    <scope>NUCLEOTIDE SEQUENCE</scope>
    <source>
        <strain evidence="2">CCMP1661</strain>
    </source>
</reference>
<dbReference type="EMBL" id="HBHR01015974">
    <property type="protein sequence ID" value="CAD9867325.1"/>
    <property type="molecule type" value="Transcribed_RNA"/>
</dbReference>
<sequence>MFAMIAAGFFKFLFLFLIILSLILSCPCQANTGSESARFSPLKDISRRIPLLFSLRNYLFGSGDTYCHVPEPEPEPHPLRMEKWEIIFRTGLSERKQSSIQFYHTGGEDDKGDLRTDEGETGDWAMEKLGLQWQIRRNGVAYTYYALVHHNTFGAAPKMFRGVVVRDRFASSFLPPWLFRPVVATFHGHGVGEDTMKYSGGYGTKNPGLDAY</sequence>
<name>A0A7S2V1B7_9STRA</name>
<keyword evidence="1" id="KW-0732">Signal</keyword>
<dbReference type="AlphaFoldDB" id="A0A7S2V1B7"/>
<evidence type="ECO:0000256" key="1">
    <source>
        <dbReference type="SAM" id="SignalP"/>
    </source>
</evidence>